<evidence type="ECO:0000313" key="2">
    <source>
        <dbReference type="Proteomes" id="UP000304953"/>
    </source>
</evidence>
<evidence type="ECO:0000313" key="1">
    <source>
        <dbReference type="EMBL" id="TGY96743.1"/>
    </source>
</evidence>
<dbReference type="EMBL" id="SRYA01000013">
    <property type="protein sequence ID" value="TGY96743.1"/>
    <property type="molecule type" value="Genomic_DNA"/>
</dbReference>
<protein>
    <submittedName>
        <fullName evidence="1">Ribosomal-processing cysteine protease Prp</fullName>
    </submittedName>
</protein>
<keyword evidence="2" id="KW-1185">Reference proteome</keyword>
<dbReference type="Proteomes" id="UP000304953">
    <property type="component" value="Unassembled WGS sequence"/>
</dbReference>
<gene>
    <name evidence="1" type="ORF">E5329_08225</name>
</gene>
<keyword evidence="1" id="KW-0645">Protease</keyword>
<keyword evidence="1" id="KW-0378">Hydrolase</keyword>
<name>A0AC61RXS4_9FIRM</name>
<accession>A0AC61RXS4</accession>
<comment type="caution">
    <text evidence="1">The sequence shown here is derived from an EMBL/GenBank/DDBJ whole genome shotgun (WGS) entry which is preliminary data.</text>
</comment>
<sequence length="109" mass="12063">MIKITIYENSEQEYTAFHCIGHAEYADAGEDIVCAAVSVLVLNTINSIEMLLSDEFDLRTNQESGLIDFSLGKGYSSESLLLIRSLVLGLQGIQKSYGTDYVTLTFKEV</sequence>
<proteinExistence type="predicted"/>
<reference evidence="1" key="1">
    <citation type="submission" date="2019-04" db="EMBL/GenBank/DDBJ databases">
        <title>Microbes associate with the intestines of laboratory mice.</title>
        <authorList>
            <person name="Navarre W."/>
            <person name="Wong E."/>
            <person name="Huang K."/>
            <person name="Tropini C."/>
            <person name="Ng K."/>
            <person name="Yu B."/>
        </authorList>
    </citation>
    <scope>NUCLEOTIDE SEQUENCE</scope>
    <source>
        <strain evidence="1">NM01_1-7b</strain>
    </source>
</reference>
<organism evidence="1 2">
    <name type="scientific">Petralouisia muris</name>
    <dbReference type="NCBI Taxonomy" id="3032872"/>
    <lineage>
        <taxon>Bacteria</taxon>
        <taxon>Bacillati</taxon>
        <taxon>Bacillota</taxon>
        <taxon>Clostridia</taxon>
        <taxon>Lachnospirales</taxon>
        <taxon>Lachnospiraceae</taxon>
        <taxon>Petralouisia</taxon>
    </lineage>
</organism>